<feature type="transmembrane region" description="Helical" evidence="1">
    <location>
        <begin position="137"/>
        <end position="158"/>
    </location>
</feature>
<dbReference type="EMBL" id="BAABDQ010000044">
    <property type="protein sequence ID" value="GAA3608260.1"/>
    <property type="molecule type" value="Genomic_DNA"/>
</dbReference>
<dbReference type="Proteomes" id="UP001500630">
    <property type="component" value="Unassembled WGS sequence"/>
</dbReference>
<keyword evidence="1" id="KW-1133">Transmembrane helix</keyword>
<reference evidence="3" key="1">
    <citation type="journal article" date="2019" name="Int. J. Syst. Evol. Microbiol.">
        <title>The Global Catalogue of Microorganisms (GCM) 10K type strain sequencing project: providing services to taxonomists for standard genome sequencing and annotation.</title>
        <authorList>
            <consortium name="The Broad Institute Genomics Platform"/>
            <consortium name="The Broad Institute Genome Sequencing Center for Infectious Disease"/>
            <person name="Wu L."/>
            <person name="Ma J."/>
        </authorList>
    </citation>
    <scope>NUCLEOTIDE SEQUENCE [LARGE SCALE GENOMIC DNA]</scope>
    <source>
        <strain evidence="3">JCM 17326</strain>
    </source>
</reference>
<comment type="caution">
    <text evidence="2">The sequence shown here is derived from an EMBL/GenBank/DDBJ whole genome shotgun (WGS) entry which is preliminary data.</text>
</comment>
<name>A0ABP6ZGD6_9ACTN</name>
<evidence type="ECO:0000256" key="1">
    <source>
        <dbReference type="SAM" id="Phobius"/>
    </source>
</evidence>
<keyword evidence="1" id="KW-0472">Membrane</keyword>
<feature type="transmembrane region" description="Helical" evidence="1">
    <location>
        <begin position="21"/>
        <end position="50"/>
    </location>
</feature>
<feature type="transmembrane region" description="Helical" evidence="1">
    <location>
        <begin position="225"/>
        <end position="242"/>
    </location>
</feature>
<keyword evidence="1" id="KW-0812">Transmembrane</keyword>
<feature type="transmembrane region" description="Helical" evidence="1">
    <location>
        <begin position="70"/>
        <end position="89"/>
    </location>
</feature>
<feature type="transmembrane region" description="Helical" evidence="1">
    <location>
        <begin position="110"/>
        <end position="131"/>
    </location>
</feature>
<accession>A0ABP6ZGD6</accession>
<dbReference type="RefSeq" id="WP_345575154.1">
    <property type="nucleotide sequence ID" value="NZ_BAABDQ010000044.1"/>
</dbReference>
<sequence length="340" mass="36044">MRVPRTGLKRRRASWDDPAAGRITAAGVVVPSTLVLLASLCTVTVLPHGAEPSAVHLMSWGWTEENRPSWLLVLGPPVATAVIGAWMSHAATQLLLDADTTIGQIRLRTLWGPLTAVFFLWTAYGATWAQVGSALPPWLVAAAAAIGSGIALAGVLLVPRRSTGTTGTAGTAADSPQRRALPLTASQRVLWTSSTRRAHVLWAAVPLIAWQAWTVHTAAEAGRGFVVLAVAVVLLGPWRVVIDSTGIQARPLIARPSFTYSLDSIHHAEVLGVRPWADFGGWGLRLGLRRRHGIITAGGPALAVTLQSGRTFVVTVPDPDTAASLINGLKKRESADSTKR</sequence>
<gene>
    <name evidence="2" type="ORF">GCM10022419_111450</name>
</gene>
<evidence type="ECO:0008006" key="4">
    <source>
        <dbReference type="Google" id="ProtNLM"/>
    </source>
</evidence>
<proteinExistence type="predicted"/>
<feature type="transmembrane region" description="Helical" evidence="1">
    <location>
        <begin position="200"/>
        <end position="219"/>
    </location>
</feature>
<evidence type="ECO:0000313" key="2">
    <source>
        <dbReference type="EMBL" id="GAA3608260.1"/>
    </source>
</evidence>
<evidence type="ECO:0000313" key="3">
    <source>
        <dbReference type="Proteomes" id="UP001500630"/>
    </source>
</evidence>
<organism evidence="2 3">
    <name type="scientific">Nonomuraea rosea</name>
    <dbReference type="NCBI Taxonomy" id="638574"/>
    <lineage>
        <taxon>Bacteria</taxon>
        <taxon>Bacillati</taxon>
        <taxon>Actinomycetota</taxon>
        <taxon>Actinomycetes</taxon>
        <taxon>Streptosporangiales</taxon>
        <taxon>Streptosporangiaceae</taxon>
        <taxon>Nonomuraea</taxon>
    </lineage>
</organism>
<protein>
    <recommendedName>
        <fullName evidence="4">DUF1648 domain-containing protein</fullName>
    </recommendedName>
</protein>
<keyword evidence="3" id="KW-1185">Reference proteome</keyword>